<comment type="caution">
    <text evidence="3">The sequence shown here is derived from an EMBL/GenBank/DDBJ whole genome shotgun (WGS) entry which is preliminary data.</text>
</comment>
<dbReference type="PANTHER" id="PTHR37049">
    <property type="entry name" value="PEPTIDASE S41 FAMILY PROTEIN"/>
    <property type="match status" value="1"/>
</dbReference>
<name>A0AAD9SF57_PHOAM</name>
<evidence type="ECO:0000256" key="1">
    <source>
        <dbReference type="SAM" id="SignalP"/>
    </source>
</evidence>
<proteinExistence type="predicted"/>
<evidence type="ECO:0000313" key="3">
    <source>
        <dbReference type="EMBL" id="KAK2605703.1"/>
    </source>
</evidence>
<protein>
    <recommendedName>
        <fullName evidence="2">CPAF-like PDZ domain-containing protein</fullName>
    </recommendedName>
</protein>
<organism evidence="3 4">
    <name type="scientific">Phomopsis amygdali</name>
    <name type="common">Fusicoccum amygdali</name>
    <dbReference type="NCBI Taxonomy" id="1214568"/>
    <lineage>
        <taxon>Eukaryota</taxon>
        <taxon>Fungi</taxon>
        <taxon>Dikarya</taxon>
        <taxon>Ascomycota</taxon>
        <taxon>Pezizomycotina</taxon>
        <taxon>Sordariomycetes</taxon>
        <taxon>Sordariomycetidae</taxon>
        <taxon>Diaporthales</taxon>
        <taxon>Diaporthaceae</taxon>
        <taxon>Diaporthe</taxon>
    </lineage>
</organism>
<dbReference type="Proteomes" id="UP001265746">
    <property type="component" value="Unassembled WGS sequence"/>
</dbReference>
<dbReference type="InterPro" id="IPR029045">
    <property type="entry name" value="ClpP/crotonase-like_dom_sf"/>
</dbReference>
<dbReference type="EMBL" id="JAUJFL010000004">
    <property type="protein sequence ID" value="KAK2605703.1"/>
    <property type="molecule type" value="Genomic_DNA"/>
</dbReference>
<reference evidence="3" key="1">
    <citation type="submission" date="2023-06" db="EMBL/GenBank/DDBJ databases">
        <authorList>
            <person name="Noh H."/>
        </authorList>
    </citation>
    <scope>NUCLEOTIDE SEQUENCE</scope>
    <source>
        <strain evidence="3">DUCC20226</strain>
    </source>
</reference>
<dbReference type="Gene3D" id="3.90.226.10">
    <property type="entry name" value="2-enoyl-CoA Hydratase, Chain A, domain 1"/>
    <property type="match status" value="1"/>
</dbReference>
<dbReference type="InterPro" id="IPR056186">
    <property type="entry name" value="PDZ_CPAF-rel"/>
</dbReference>
<dbReference type="Pfam" id="PF23658">
    <property type="entry name" value="PDZ_CPAF_rel"/>
    <property type="match status" value="1"/>
</dbReference>
<evidence type="ECO:0000313" key="4">
    <source>
        <dbReference type="Proteomes" id="UP001265746"/>
    </source>
</evidence>
<evidence type="ECO:0000259" key="2">
    <source>
        <dbReference type="Pfam" id="PF23658"/>
    </source>
</evidence>
<feature type="chain" id="PRO_5042224883" description="CPAF-like PDZ domain-containing protein" evidence="1">
    <location>
        <begin position="18"/>
        <end position="761"/>
    </location>
</feature>
<dbReference type="SUPFAM" id="SSF52096">
    <property type="entry name" value="ClpP/crotonase"/>
    <property type="match status" value="1"/>
</dbReference>
<accession>A0AAD9SF57</accession>
<keyword evidence="1" id="KW-0732">Signal</keyword>
<gene>
    <name evidence="3" type="ORF">N8I77_008525</name>
</gene>
<dbReference type="InterPro" id="IPR052766">
    <property type="entry name" value="S41A_metabolite_peptidase"/>
</dbReference>
<dbReference type="PANTHER" id="PTHR37049:SF4">
    <property type="entry name" value="RHODANESE DOMAIN-CONTAINING PROTEIN"/>
    <property type="match status" value="1"/>
</dbReference>
<feature type="domain" description="CPAF-like PDZ" evidence="2">
    <location>
        <begin position="163"/>
        <end position="289"/>
    </location>
</feature>
<dbReference type="AlphaFoldDB" id="A0AAD9SF57"/>
<sequence length="761" mass="83032">MLAQLLLASLLPTFSLGATIHSHGSSRLQARQNSTEPCAVVSREWAAQKAANVSGVPIVDGQLAYDCLNSVPLHADDAVRLVRSIQPYLVWQTTTSYLQDPPASFQFPAFDIPAAFEEIISNIQGGLYANEYEFQADLYAAFNLAKDGHFRYFPDLVAAALQFRRQDIALASVSLDGVAVPQIYAVSDLRAYNNGTFTNPSPVTQINGEDAVPVLEDLSLLGALQDRDALYNTLFYSPAFYASNKGDWQGYFGGTGRYGNIYPNASTSLTFENGTTIDIPTVARVVGDFSNITDGESFYAKYCSGTVPVTSVATPTPVPTPTPGGNLTGTTPLGYPTPVVVTSDGSAAGYFLPDSDVAVLALLTYAPAIPAEFQLAVQTLIEDAKAAGKTKLIVDVSANGGGYIFQGHDTFRQLFPQIQQDGFNRFRSNELLQIAGKQFSAAIPPGFNPETSDNDTLINIWESYQNFRFDLNYTNQSFVSVEDKFSPETINGDEFTPIHRWNFDDPLLTINETYGIGFDVTGYRSRANNFTQPFAAEDIILLYDGYCASTCTLFSEFLRIQGNVRSVTFGGRPGLDESGEIPIIQNYGGVKGSNNVGYSYFNQLAEVSLAAQGNALNTTSGPVGPLSDDEIALLELNLDTYAANRSTGTSINVRDNILRYNIDDGVPAQFIYEPTDCRLFYTPKSIIDPEEQWRQVAEAAWGGGDCVAGSLGTGEDRLKRNVVRSGERWKRSVEPKVISLPDKAPVRSLWWEAQYETSVPY</sequence>
<feature type="signal peptide" evidence="1">
    <location>
        <begin position="1"/>
        <end position="17"/>
    </location>
</feature>
<keyword evidence="4" id="KW-1185">Reference proteome</keyword>